<dbReference type="FunFam" id="3.40.50.300:FF:000412">
    <property type="entry name" value="ADP-ribosylation factor 1"/>
    <property type="match status" value="1"/>
</dbReference>
<dbReference type="SUPFAM" id="SSF52540">
    <property type="entry name" value="P-loop containing nucleoside triphosphate hydrolases"/>
    <property type="match status" value="1"/>
</dbReference>
<evidence type="ECO:0000256" key="2">
    <source>
        <dbReference type="ARBA" id="ARBA00022741"/>
    </source>
</evidence>
<proteinExistence type="inferred from homology"/>
<evidence type="ECO:0000256" key="4">
    <source>
        <dbReference type="PIRSR" id="PIRSR606689-1"/>
    </source>
</evidence>
<keyword evidence="2 4" id="KW-0547">Nucleotide-binding</keyword>
<dbReference type="GO" id="GO:0030010">
    <property type="term" value="P:establishment of cell polarity"/>
    <property type="evidence" value="ECO:0007669"/>
    <property type="project" value="UniProtKB-ARBA"/>
</dbReference>
<evidence type="ECO:0000256" key="6">
    <source>
        <dbReference type="SAM" id="MobiDB-lite"/>
    </source>
</evidence>
<feature type="binding site" evidence="4">
    <location>
        <begin position="141"/>
        <end position="144"/>
    </location>
    <ligand>
        <name>GTP</name>
        <dbReference type="ChEBI" id="CHEBI:37565"/>
    </ligand>
</feature>
<comment type="similarity">
    <text evidence="1">Belongs to the small GTPase superfamily. Arf family.</text>
</comment>
<dbReference type="Pfam" id="PF08892">
    <property type="entry name" value="YqcI_YcgG"/>
    <property type="match status" value="1"/>
</dbReference>
<dbReference type="SMART" id="SM00178">
    <property type="entry name" value="SAR"/>
    <property type="match status" value="1"/>
</dbReference>
<protein>
    <submittedName>
        <fullName evidence="7">ADP-ribosylation factor</fullName>
    </submittedName>
</protein>
<comment type="caution">
    <text evidence="7">The sequence shown here is derived from an EMBL/GenBank/DDBJ whole genome shotgun (WGS) entry which is preliminary data.</text>
</comment>
<feature type="binding site" evidence="5">
    <location>
        <position position="63"/>
    </location>
    <ligand>
        <name>Mg(2+)</name>
        <dbReference type="ChEBI" id="CHEBI:18420"/>
    </ligand>
</feature>
<dbReference type="Proteomes" id="UP001153069">
    <property type="component" value="Unassembled WGS sequence"/>
</dbReference>
<evidence type="ECO:0000313" key="7">
    <source>
        <dbReference type="EMBL" id="CAB9516829.1"/>
    </source>
</evidence>
<dbReference type="NCBIfam" id="TIGR00231">
    <property type="entry name" value="small_GTP"/>
    <property type="match status" value="1"/>
</dbReference>
<keyword evidence="3 4" id="KW-0342">GTP-binding</keyword>
<evidence type="ECO:0000313" key="8">
    <source>
        <dbReference type="Proteomes" id="UP001153069"/>
    </source>
</evidence>
<accession>A0A9N8EE70</accession>
<keyword evidence="5" id="KW-0479">Metal-binding</keyword>
<dbReference type="InterPro" id="IPR006689">
    <property type="entry name" value="Small_GTPase_ARF/SAR"/>
</dbReference>
<feature type="region of interest" description="Disordered" evidence="6">
    <location>
        <begin position="200"/>
        <end position="240"/>
    </location>
</feature>
<dbReference type="PANTHER" id="PTHR11711">
    <property type="entry name" value="ADP RIBOSYLATION FACTOR-RELATED"/>
    <property type="match status" value="1"/>
</dbReference>
<evidence type="ECO:0000256" key="5">
    <source>
        <dbReference type="PIRSR" id="PIRSR606689-2"/>
    </source>
</evidence>
<dbReference type="GO" id="GO:0005525">
    <property type="term" value="F:GTP binding"/>
    <property type="evidence" value="ECO:0007669"/>
    <property type="project" value="UniProtKB-KW"/>
</dbReference>
<organism evidence="7 8">
    <name type="scientific">Seminavis robusta</name>
    <dbReference type="NCBI Taxonomy" id="568900"/>
    <lineage>
        <taxon>Eukaryota</taxon>
        <taxon>Sar</taxon>
        <taxon>Stramenopiles</taxon>
        <taxon>Ochrophyta</taxon>
        <taxon>Bacillariophyta</taxon>
        <taxon>Bacillariophyceae</taxon>
        <taxon>Bacillariophycidae</taxon>
        <taxon>Naviculales</taxon>
        <taxon>Naviculaceae</taxon>
        <taxon>Seminavis</taxon>
    </lineage>
</organism>
<dbReference type="InterPro" id="IPR024156">
    <property type="entry name" value="Small_GTPase_ARF"/>
</dbReference>
<dbReference type="SMART" id="SM00175">
    <property type="entry name" value="RAB"/>
    <property type="match status" value="1"/>
</dbReference>
<dbReference type="Pfam" id="PF00025">
    <property type="entry name" value="Arf"/>
    <property type="match status" value="1"/>
</dbReference>
<dbReference type="EMBL" id="CAICTM010000808">
    <property type="protein sequence ID" value="CAB9516829.1"/>
    <property type="molecule type" value="Genomic_DNA"/>
</dbReference>
<keyword evidence="8" id="KW-1185">Reference proteome</keyword>
<keyword evidence="5" id="KW-0460">Magnesium</keyword>
<feature type="binding site" evidence="5">
    <location>
        <position position="46"/>
    </location>
    <ligand>
        <name>Mg(2+)</name>
        <dbReference type="ChEBI" id="CHEBI:18420"/>
    </ligand>
</feature>
<dbReference type="CDD" id="cd00878">
    <property type="entry name" value="Arf_Arl"/>
    <property type="match status" value="1"/>
</dbReference>
<feature type="binding site" evidence="4">
    <location>
        <begin position="39"/>
        <end position="46"/>
    </location>
    <ligand>
        <name>GTP</name>
        <dbReference type="ChEBI" id="CHEBI:37565"/>
    </ligand>
</feature>
<sequence length="463" mass="52268">MGNNNSSSSSSSSWSPRAWLGSSIPCLKPKREHKLLIHGLDSSGKTTLLYRLKMGEVVTTIPTIGFNVETLKFEGREFVAWDVGGRDKIRPLMRHYYPGTDGVIFMVDSNYEDRMQQARDEFYRLVTDELMENKPVLLLCNKQDLPNAWSPERVASFFGVETASKTTRMVRVLGCIATKAENVWEGLEWLAMAIENDGAKVDEESDTEEEQLEEAEDLATVSHPEKRELSHDPTAPANPTLKHFQPIKQGTMCPFAKAAKLWGGLSQTPTLDVKELASSHAEALTKFVRCSDSQKLDGFCIELEDPRAQSADPEDVGACVKEVLTLLSDLDPAKECVMSVNYIGSRGWRFRFDQMDFFVTTFAPCYSKTSSRYAFETGRAFILLQPESSFLRHDLPVDSPHTNWEEPQTIRDKTRVAFHKAGQPYFIPRTTNYPAAEHIVKPLKDDGIAVVQWWLDKTVSRQE</sequence>
<dbReference type="SMART" id="SM00177">
    <property type="entry name" value="ARF"/>
    <property type="match status" value="1"/>
</dbReference>
<dbReference type="GO" id="GO:0046872">
    <property type="term" value="F:metal ion binding"/>
    <property type="evidence" value="ECO:0007669"/>
    <property type="project" value="UniProtKB-KW"/>
</dbReference>
<dbReference type="Gene3D" id="3.40.50.300">
    <property type="entry name" value="P-loop containing nucleotide triphosphate hydrolases"/>
    <property type="match status" value="1"/>
</dbReference>
<gene>
    <name evidence="7" type="ORF">SEMRO_809_G205660.1</name>
</gene>
<dbReference type="PROSITE" id="PS51417">
    <property type="entry name" value="ARF"/>
    <property type="match status" value="1"/>
</dbReference>
<dbReference type="InterPro" id="IPR005225">
    <property type="entry name" value="Small_GTP-bd"/>
</dbReference>
<feature type="compositionally biased region" description="Acidic residues" evidence="6">
    <location>
        <begin position="203"/>
        <end position="217"/>
    </location>
</feature>
<evidence type="ECO:0000256" key="1">
    <source>
        <dbReference type="ARBA" id="ARBA00010290"/>
    </source>
</evidence>
<evidence type="ECO:0000256" key="3">
    <source>
        <dbReference type="ARBA" id="ARBA00023134"/>
    </source>
</evidence>
<reference evidence="7" key="1">
    <citation type="submission" date="2020-06" db="EMBL/GenBank/DDBJ databases">
        <authorList>
            <consortium name="Plant Systems Biology data submission"/>
        </authorList>
    </citation>
    <scope>NUCLEOTIDE SEQUENCE</scope>
    <source>
        <strain evidence="7">D6</strain>
    </source>
</reference>
<dbReference type="InterPro" id="IPR027417">
    <property type="entry name" value="P-loop_NTPase"/>
</dbReference>
<dbReference type="PRINTS" id="PR00328">
    <property type="entry name" value="SAR1GTPBP"/>
</dbReference>
<dbReference type="OrthoDB" id="29098at2759"/>
<dbReference type="InterPro" id="IPR014988">
    <property type="entry name" value="Uncharacterised_YqcI/YcgG"/>
</dbReference>
<dbReference type="GO" id="GO:0003924">
    <property type="term" value="F:GTPase activity"/>
    <property type="evidence" value="ECO:0007669"/>
    <property type="project" value="InterPro"/>
</dbReference>
<feature type="binding site" evidence="4">
    <location>
        <position position="85"/>
    </location>
    <ligand>
        <name>GTP</name>
        <dbReference type="ChEBI" id="CHEBI:37565"/>
    </ligand>
</feature>
<name>A0A9N8EE70_9STRA</name>
<dbReference type="AlphaFoldDB" id="A0A9N8EE70"/>